<protein>
    <submittedName>
        <fullName evidence="2">Uncharacterized protein</fullName>
    </submittedName>
</protein>
<feature type="compositionally biased region" description="Basic residues" evidence="1">
    <location>
        <begin position="66"/>
        <end position="80"/>
    </location>
</feature>
<keyword evidence="3" id="KW-1185">Reference proteome</keyword>
<dbReference type="Proteomes" id="UP001054945">
    <property type="component" value="Unassembled WGS sequence"/>
</dbReference>
<sequence length="87" mass="9844">MLSSLRLCEQKKYFMKRLISRVIKFRVATKLENEDPRKSNDAHKSVATPGVGLFGTPGGPVCDVSRRRHRVNPGPRHRRTVGSFVRG</sequence>
<feature type="region of interest" description="Disordered" evidence="1">
    <location>
        <begin position="32"/>
        <end position="87"/>
    </location>
</feature>
<evidence type="ECO:0000256" key="1">
    <source>
        <dbReference type="SAM" id="MobiDB-lite"/>
    </source>
</evidence>
<dbReference type="EMBL" id="BPLR01013787">
    <property type="protein sequence ID" value="GIY63792.1"/>
    <property type="molecule type" value="Genomic_DNA"/>
</dbReference>
<feature type="compositionally biased region" description="Basic and acidic residues" evidence="1">
    <location>
        <begin position="32"/>
        <end position="44"/>
    </location>
</feature>
<reference evidence="2 3" key="1">
    <citation type="submission" date="2021-06" db="EMBL/GenBank/DDBJ databases">
        <title>Caerostris extrusa draft genome.</title>
        <authorList>
            <person name="Kono N."/>
            <person name="Arakawa K."/>
        </authorList>
    </citation>
    <scope>NUCLEOTIDE SEQUENCE [LARGE SCALE GENOMIC DNA]</scope>
</reference>
<gene>
    <name evidence="2" type="ORF">CEXT_395701</name>
</gene>
<proteinExistence type="predicted"/>
<evidence type="ECO:0000313" key="2">
    <source>
        <dbReference type="EMBL" id="GIY63792.1"/>
    </source>
</evidence>
<dbReference type="AlphaFoldDB" id="A0AAV4V107"/>
<comment type="caution">
    <text evidence="2">The sequence shown here is derived from an EMBL/GenBank/DDBJ whole genome shotgun (WGS) entry which is preliminary data.</text>
</comment>
<name>A0AAV4V107_CAEEX</name>
<organism evidence="2 3">
    <name type="scientific">Caerostris extrusa</name>
    <name type="common">Bark spider</name>
    <name type="synonym">Caerostris bankana</name>
    <dbReference type="NCBI Taxonomy" id="172846"/>
    <lineage>
        <taxon>Eukaryota</taxon>
        <taxon>Metazoa</taxon>
        <taxon>Ecdysozoa</taxon>
        <taxon>Arthropoda</taxon>
        <taxon>Chelicerata</taxon>
        <taxon>Arachnida</taxon>
        <taxon>Araneae</taxon>
        <taxon>Araneomorphae</taxon>
        <taxon>Entelegynae</taxon>
        <taxon>Araneoidea</taxon>
        <taxon>Araneidae</taxon>
        <taxon>Caerostris</taxon>
    </lineage>
</organism>
<evidence type="ECO:0000313" key="3">
    <source>
        <dbReference type="Proteomes" id="UP001054945"/>
    </source>
</evidence>
<accession>A0AAV4V107</accession>